<dbReference type="PROSITE" id="PS51421">
    <property type="entry name" value="RAS"/>
    <property type="match status" value="1"/>
</dbReference>
<dbReference type="Proteomes" id="UP000077266">
    <property type="component" value="Unassembled WGS sequence"/>
</dbReference>
<dbReference type="Gene3D" id="3.40.50.300">
    <property type="entry name" value="P-loop containing nucleotide triphosphate hydrolases"/>
    <property type="match status" value="1"/>
</dbReference>
<accession>A0A166A0B7</accession>
<dbReference type="GO" id="GO:0005525">
    <property type="term" value="F:GTP binding"/>
    <property type="evidence" value="ECO:0007669"/>
    <property type="project" value="InterPro"/>
</dbReference>
<dbReference type="SMART" id="SM00175">
    <property type="entry name" value="RAB"/>
    <property type="match status" value="1"/>
</dbReference>
<organism evidence="1 2">
    <name type="scientific">Exidia glandulosa HHB12029</name>
    <dbReference type="NCBI Taxonomy" id="1314781"/>
    <lineage>
        <taxon>Eukaryota</taxon>
        <taxon>Fungi</taxon>
        <taxon>Dikarya</taxon>
        <taxon>Basidiomycota</taxon>
        <taxon>Agaricomycotina</taxon>
        <taxon>Agaricomycetes</taxon>
        <taxon>Auriculariales</taxon>
        <taxon>Exidiaceae</taxon>
        <taxon>Exidia</taxon>
    </lineage>
</organism>
<protein>
    <submittedName>
        <fullName evidence="1">Ras-domain-containing protein</fullName>
    </submittedName>
</protein>
<keyword evidence="2" id="KW-1185">Reference proteome</keyword>
<dbReference type="InterPro" id="IPR050209">
    <property type="entry name" value="Rab_GTPases_membrane_traffic"/>
</dbReference>
<name>A0A166A0B7_EXIGL</name>
<dbReference type="FunFam" id="3.40.50.300:FF:001447">
    <property type="entry name" value="Ras-related protein Rab-1B"/>
    <property type="match status" value="1"/>
</dbReference>
<reference evidence="1 2" key="1">
    <citation type="journal article" date="2016" name="Mol. Biol. Evol.">
        <title>Comparative Genomics of Early-Diverging Mushroom-Forming Fungi Provides Insights into the Origins of Lignocellulose Decay Capabilities.</title>
        <authorList>
            <person name="Nagy L.G."/>
            <person name="Riley R."/>
            <person name="Tritt A."/>
            <person name="Adam C."/>
            <person name="Daum C."/>
            <person name="Floudas D."/>
            <person name="Sun H."/>
            <person name="Yadav J.S."/>
            <person name="Pangilinan J."/>
            <person name="Larsson K.H."/>
            <person name="Matsuura K."/>
            <person name="Barry K."/>
            <person name="Labutti K."/>
            <person name="Kuo R."/>
            <person name="Ohm R.A."/>
            <person name="Bhattacharya S.S."/>
            <person name="Shirouzu T."/>
            <person name="Yoshinaga Y."/>
            <person name="Martin F.M."/>
            <person name="Grigoriev I.V."/>
            <person name="Hibbett D.S."/>
        </authorList>
    </citation>
    <scope>NUCLEOTIDE SEQUENCE [LARGE SCALE GENOMIC DNA]</scope>
    <source>
        <strain evidence="1 2">HHB12029</strain>
    </source>
</reference>
<dbReference type="SMART" id="SM00174">
    <property type="entry name" value="RHO"/>
    <property type="match status" value="1"/>
</dbReference>
<dbReference type="InterPro" id="IPR001806">
    <property type="entry name" value="Small_GTPase"/>
</dbReference>
<dbReference type="OrthoDB" id="9989112at2759"/>
<dbReference type="AlphaFoldDB" id="A0A166A0B7"/>
<dbReference type="EMBL" id="KV426127">
    <property type="protein sequence ID" value="KZV87389.1"/>
    <property type="molecule type" value="Genomic_DNA"/>
</dbReference>
<gene>
    <name evidence="1" type="ORF">EXIGLDRAFT_711826</name>
</gene>
<dbReference type="STRING" id="1314781.A0A166A0B7"/>
<dbReference type="SUPFAM" id="SSF52540">
    <property type="entry name" value="P-loop containing nucleoside triphosphate hydrolases"/>
    <property type="match status" value="1"/>
</dbReference>
<dbReference type="InParanoid" id="A0A166A0B7"/>
<dbReference type="GO" id="GO:0003924">
    <property type="term" value="F:GTPase activity"/>
    <property type="evidence" value="ECO:0007669"/>
    <property type="project" value="InterPro"/>
</dbReference>
<proteinExistence type="predicted"/>
<dbReference type="SMART" id="SM00173">
    <property type="entry name" value="RAS"/>
    <property type="match status" value="1"/>
</dbReference>
<evidence type="ECO:0000313" key="1">
    <source>
        <dbReference type="EMBL" id="KZV87389.1"/>
    </source>
</evidence>
<evidence type="ECO:0000313" key="2">
    <source>
        <dbReference type="Proteomes" id="UP000077266"/>
    </source>
</evidence>
<dbReference type="CDD" id="cd00154">
    <property type="entry name" value="Rab"/>
    <property type="match status" value="1"/>
</dbReference>
<dbReference type="Pfam" id="PF00071">
    <property type="entry name" value="Ras"/>
    <property type="match status" value="1"/>
</dbReference>
<dbReference type="InterPro" id="IPR027417">
    <property type="entry name" value="P-loop_NTPase"/>
</dbReference>
<sequence length="214" mass="23389">MASWDYVLKFVIIGDAGLTDQRFLASPDPTLGVEFGSKLIHLPDEDKTVKLQCWSFRSITRSYYRGAAGALLVYDVTSRTSFTNCRSWLKDVRSHADPNLTAILVANKVDLCEQSEPDGVAAAVAPARREVSREEAEQWAKEEDMLFIEASAKSGVNVDAAFDQAARDILLKIKRGVFDDSKSPGVRSAGNRPGAENANALTLETAEAKTRCCS</sequence>
<dbReference type="PRINTS" id="PR00449">
    <property type="entry name" value="RASTRNSFRMNG"/>
</dbReference>
<dbReference type="PANTHER" id="PTHR47979">
    <property type="entry name" value="DRAB11-RELATED"/>
    <property type="match status" value="1"/>
</dbReference>
<dbReference type="PROSITE" id="PS51419">
    <property type="entry name" value="RAB"/>
    <property type="match status" value="1"/>
</dbReference>